<protein>
    <submittedName>
        <fullName evidence="4">ESX-1 secretion-associated protein EspB</fullName>
    </submittedName>
</protein>
<dbReference type="AlphaFoldDB" id="A0A1V3WX97"/>
<dbReference type="EMBL" id="MVBN01000006">
    <property type="protein sequence ID" value="OOK71442.1"/>
    <property type="molecule type" value="Genomic_DNA"/>
</dbReference>
<dbReference type="STRING" id="1768.B1T50_14595"/>
<dbReference type="Pfam" id="PF18625">
    <property type="entry name" value="EspB_PE"/>
    <property type="match status" value="1"/>
</dbReference>
<gene>
    <name evidence="4" type="ORF">BZL29_5482</name>
</gene>
<feature type="domain" description="ESX-1 secretion-associated protein EspB PPE" evidence="3">
    <location>
        <begin position="153"/>
        <end position="303"/>
    </location>
</feature>
<dbReference type="Pfam" id="PF21856">
    <property type="entry name" value="EspB_PPE"/>
    <property type="match status" value="1"/>
</dbReference>
<dbReference type="InterPro" id="IPR038332">
    <property type="entry name" value="PPE_sf"/>
</dbReference>
<feature type="domain" description="ESX-1 secretion-associated protein EspB PE" evidence="2">
    <location>
        <begin position="47"/>
        <end position="110"/>
    </location>
</feature>
<name>A0A1V3WX97_MYCKA</name>
<comment type="caution">
    <text evidence="4">The sequence shown here is derived from an EMBL/GenBank/DDBJ whole genome shotgun (WGS) entry which is preliminary data.</text>
</comment>
<dbReference type="InterPro" id="IPR041275">
    <property type="entry name" value="EspB_PE"/>
</dbReference>
<evidence type="ECO:0000259" key="2">
    <source>
        <dbReference type="Pfam" id="PF18625"/>
    </source>
</evidence>
<proteinExistence type="predicted"/>
<feature type="compositionally biased region" description="Polar residues" evidence="1">
    <location>
        <begin position="110"/>
        <end position="125"/>
    </location>
</feature>
<feature type="compositionally biased region" description="Basic and acidic residues" evidence="1">
    <location>
        <begin position="512"/>
        <end position="524"/>
    </location>
</feature>
<sequence>MQEPRASATIMAVALRRMIRDEPAANRDGGSTRNSDQGQRRGGPIAPGKVPPTDVPNPPCALTAAKNAAQQLALSAENMREFLAAGAKERQKLATSLRNAAKAYGEVDSESATALNSDGSGTVEAQSAGGAGGDSSAGLQDTPTVAAAGDPDFTDLKTAAVKLESGDQGRSLVDFANAWNDYNFALQGDVKRFRAFDNWEGDAATACEASLDQQREWILHMAKLSAALAKQAQYIAQLQVWAIRSHPSSADIAKLEELSKDPAYKDQAIKLYAEYQQKSEQVLSEYNTKATLEPVNPPKPPAAIKIDPPPPAQPQGLIPSFLMPPSDGSGGTPVTGMPMAPMAPAGGAGGGMPAGTSAELTSAAHQAAANLSKDPGMKPMSLGGGGGGGGIGGAPLGSRRAWRAPTRCGRLPRATSPARLRGRPPRAVGWAGAAWECRWGHTARAREAPSPRAPSKTTRRYTPRTVRGPRPSSVTVVVKTARSRSDQHGNGPACRPDISAGGTVPNGPRWDAQSDEHRIFPGHR</sequence>
<evidence type="ECO:0000313" key="5">
    <source>
        <dbReference type="Proteomes" id="UP000188532"/>
    </source>
</evidence>
<organism evidence="4 5">
    <name type="scientific">Mycobacterium kansasii</name>
    <dbReference type="NCBI Taxonomy" id="1768"/>
    <lineage>
        <taxon>Bacteria</taxon>
        <taxon>Bacillati</taxon>
        <taxon>Actinomycetota</taxon>
        <taxon>Actinomycetes</taxon>
        <taxon>Mycobacteriales</taxon>
        <taxon>Mycobacteriaceae</taxon>
        <taxon>Mycobacterium</taxon>
    </lineage>
</organism>
<evidence type="ECO:0000256" key="1">
    <source>
        <dbReference type="SAM" id="MobiDB-lite"/>
    </source>
</evidence>
<evidence type="ECO:0000313" key="4">
    <source>
        <dbReference type="EMBL" id="OOK71442.1"/>
    </source>
</evidence>
<accession>A0A1V3WX97</accession>
<feature type="region of interest" description="Disordered" evidence="1">
    <location>
        <begin position="444"/>
        <end position="524"/>
    </location>
</feature>
<feature type="region of interest" description="Disordered" evidence="1">
    <location>
        <begin position="105"/>
        <end position="151"/>
    </location>
</feature>
<dbReference type="Proteomes" id="UP000188532">
    <property type="component" value="Unassembled WGS sequence"/>
</dbReference>
<feature type="region of interest" description="Disordered" evidence="1">
    <location>
        <begin position="19"/>
        <end position="61"/>
    </location>
</feature>
<evidence type="ECO:0000259" key="3">
    <source>
        <dbReference type="Pfam" id="PF21856"/>
    </source>
</evidence>
<dbReference type="InterPro" id="IPR054056">
    <property type="entry name" value="EspB_PPE"/>
</dbReference>
<feature type="compositionally biased region" description="Pro residues" evidence="1">
    <location>
        <begin position="49"/>
        <end position="59"/>
    </location>
</feature>
<reference evidence="4 5" key="1">
    <citation type="submission" date="2017-02" db="EMBL/GenBank/DDBJ databases">
        <title>Complete genome sequences of Mycobacterium kansasii strains isolated from rhesus macaques.</title>
        <authorList>
            <person name="Panda A."/>
            <person name="Nagaraj S."/>
            <person name="Zhao X."/>
            <person name="Tettelin H."/>
            <person name="Detolla L.J."/>
        </authorList>
    </citation>
    <scope>NUCLEOTIDE SEQUENCE [LARGE SCALE GENOMIC DNA]</scope>
    <source>
        <strain evidence="4 5">11-3469</strain>
    </source>
</reference>
<dbReference type="Gene3D" id="1.20.1260.20">
    <property type="entry name" value="PPE superfamily"/>
    <property type="match status" value="1"/>
</dbReference>